<dbReference type="Proteomes" id="UP000076154">
    <property type="component" value="Unassembled WGS sequence"/>
</dbReference>
<proteinExistence type="predicted"/>
<accession>A0A369JMY0</accession>
<name>A0A369JMY0_HYPMA</name>
<sequence>MSTSIANPTPPRHYLLLIHHHYPSASDVSSNTAPAGLLTRDSRMRCPTPRIRTPRTSIETPSSTIPTARKHQ</sequence>
<feature type="compositionally biased region" description="Low complexity" evidence="1">
    <location>
        <begin position="45"/>
        <end position="72"/>
    </location>
</feature>
<evidence type="ECO:0000313" key="2">
    <source>
        <dbReference type="EMBL" id="RDB20754.1"/>
    </source>
</evidence>
<reference evidence="2" key="1">
    <citation type="submission" date="2018-04" db="EMBL/GenBank/DDBJ databases">
        <title>Whole genome sequencing of Hypsizygus marmoreus.</title>
        <authorList>
            <person name="Choi I.-G."/>
            <person name="Min B."/>
            <person name="Kim J.-G."/>
            <person name="Kim S."/>
            <person name="Oh Y.-L."/>
            <person name="Kong W.-S."/>
            <person name="Park H."/>
            <person name="Jeong J."/>
            <person name="Song E.-S."/>
        </authorList>
    </citation>
    <scope>NUCLEOTIDE SEQUENCE [LARGE SCALE GENOMIC DNA]</scope>
    <source>
        <strain evidence="2">51987-8</strain>
    </source>
</reference>
<evidence type="ECO:0000256" key="1">
    <source>
        <dbReference type="SAM" id="MobiDB-lite"/>
    </source>
</evidence>
<keyword evidence="3" id="KW-1185">Reference proteome</keyword>
<dbReference type="InParanoid" id="A0A369JMY0"/>
<dbReference type="EMBL" id="LUEZ02000058">
    <property type="protein sequence ID" value="RDB20754.1"/>
    <property type="molecule type" value="Genomic_DNA"/>
</dbReference>
<protein>
    <submittedName>
        <fullName evidence="2">Uncharacterized protein</fullName>
    </submittedName>
</protein>
<gene>
    <name evidence="2" type="ORF">Hypma_012087</name>
</gene>
<comment type="caution">
    <text evidence="2">The sequence shown here is derived from an EMBL/GenBank/DDBJ whole genome shotgun (WGS) entry which is preliminary data.</text>
</comment>
<organism evidence="2 3">
    <name type="scientific">Hypsizygus marmoreus</name>
    <name type="common">White beech mushroom</name>
    <name type="synonym">Agaricus marmoreus</name>
    <dbReference type="NCBI Taxonomy" id="39966"/>
    <lineage>
        <taxon>Eukaryota</taxon>
        <taxon>Fungi</taxon>
        <taxon>Dikarya</taxon>
        <taxon>Basidiomycota</taxon>
        <taxon>Agaricomycotina</taxon>
        <taxon>Agaricomycetes</taxon>
        <taxon>Agaricomycetidae</taxon>
        <taxon>Agaricales</taxon>
        <taxon>Tricholomatineae</taxon>
        <taxon>Lyophyllaceae</taxon>
        <taxon>Hypsizygus</taxon>
    </lineage>
</organism>
<dbReference type="AlphaFoldDB" id="A0A369JMY0"/>
<feature type="region of interest" description="Disordered" evidence="1">
    <location>
        <begin position="23"/>
        <end position="72"/>
    </location>
</feature>
<evidence type="ECO:0000313" key="3">
    <source>
        <dbReference type="Proteomes" id="UP000076154"/>
    </source>
</evidence>